<evidence type="ECO:0000259" key="4">
    <source>
        <dbReference type="PROSITE" id="PS50011"/>
    </source>
</evidence>
<dbReference type="Gene3D" id="1.10.510.10">
    <property type="entry name" value="Transferase(Phosphotransferase) domain 1"/>
    <property type="match status" value="1"/>
</dbReference>
<dbReference type="PROSITE" id="PS50011">
    <property type="entry name" value="PROTEIN_KINASE_DOM"/>
    <property type="match status" value="1"/>
</dbReference>
<keyword evidence="3" id="KW-1133">Transmembrane helix</keyword>
<evidence type="ECO:0000256" key="2">
    <source>
        <dbReference type="ARBA" id="ARBA00022840"/>
    </source>
</evidence>
<evidence type="ECO:0000313" key="5">
    <source>
        <dbReference type="EMBL" id="KAJ4456214.1"/>
    </source>
</evidence>
<evidence type="ECO:0000256" key="1">
    <source>
        <dbReference type="ARBA" id="ARBA00022741"/>
    </source>
</evidence>
<organism evidence="5 6">
    <name type="scientific">Paratrimastix pyriformis</name>
    <dbReference type="NCBI Taxonomy" id="342808"/>
    <lineage>
        <taxon>Eukaryota</taxon>
        <taxon>Metamonada</taxon>
        <taxon>Preaxostyla</taxon>
        <taxon>Paratrimastigidae</taxon>
        <taxon>Paratrimastix</taxon>
    </lineage>
</organism>
<dbReference type="SUPFAM" id="SSF56112">
    <property type="entry name" value="Protein kinase-like (PK-like)"/>
    <property type="match status" value="1"/>
</dbReference>
<gene>
    <name evidence="5" type="ORF">PAPYR_8656</name>
</gene>
<accession>A0ABQ8UFV9</accession>
<evidence type="ECO:0000313" key="6">
    <source>
        <dbReference type="Proteomes" id="UP001141327"/>
    </source>
</evidence>
<dbReference type="PANTHER" id="PTHR44329">
    <property type="entry name" value="SERINE/THREONINE-PROTEIN KINASE TNNI3K-RELATED"/>
    <property type="match status" value="1"/>
</dbReference>
<reference evidence="5" key="1">
    <citation type="journal article" date="2022" name="bioRxiv">
        <title>Genomics of Preaxostyla Flagellates Illuminates Evolutionary Transitions and the Path Towards Mitochondrial Loss.</title>
        <authorList>
            <person name="Novak L.V.F."/>
            <person name="Treitli S.C."/>
            <person name="Pyrih J."/>
            <person name="Halakuc P."/>
            <person name="Pipaliya S.V."/>
            <person name="Vacek V."/>
            <person name="Brzon O."/>
            <person name="Soukal P."/>
            <person name="Eme L."/>
            <person name="Dacks J.B."/>
            <person name="Karnkowska A."/>
            <person name="Elias M."/>
            <person name="Hampl V."/>
        </authorList>
    </citation>
    <scope>NUCLEOTIDE SEQUENCE</scope>
    <source>
        <strain evidence="5">RCP-MX</strain>
    </source>
</reference>
<dbReference type="SMART" id="SM00219">
    <property type="entry name" value="TyrKc"/>
    <property type="match status" value="1"/>
</dbReference>
<dbReference type="InterPro" id="IPR001245">
    <property type="entry name" value="Ser-Thr/Tyr_kinase_cat_dom"/>
</dbReference>
<keyword evidence="3" id="KW-0472">Membrane</keyword>
<keyword evidence="1" id="KW-0547">Nucleotide-binding</keyword>
<keyword evidence="2" id="KW-0067">ATP-binding</keyword>
<dbReference type="InterPro" id="IPR011009">
    <property type="entry name" value="Kinase-like_dom_sf"/>
</dbReference>
<dbReference type="Pfam" id="PF07714">
    <property type="entry name" value="PK_Tyr_Ser-Thr"/>
    <property type="match status" value="1"/>
</dbReference>
<sequence>MPGDIVFSHFDLVRPTDIAISMHPHNAMPPSLTSNDGLRNSSVGLFRAARSRAAETRVAAIAGGASGGGVLVLFALFFLVRYLRLRRATALELASWRTYQVAAVDFSNLKILQKIGEGGAGAVFKGDLNGTVVAVKTLRAGATQNASQLEEFRREVSMMRTLRHPNVVSLIGATFDEPRYIITEFMGHGSLDRLLHNDAAPLPMELRLRMALDMARGLFLG</sequence>
<dbReference type="InterPro" id="IPR051681">
    <property type="entry name" value="Ser/Thr_Kinases-Pseudokinases"/>
</dbReference>
<protein>
    <recommendedName>
        <fullName evidence="4">Protein kinase domain-containing protein</fullName>
    </recommendedName>
</protein>
<dbReference type="Proteomes" id="UP001141327">
    <property type="component" value="Unassembled WGS sequence"/>
</dbReference>
<dbReference type="InterPro" id="IPR020635">
    <property type="entry name" value="Tyr_kinase_cat_dom"/>
</dbReference>
<evidence type="ECO:0000256" key="3">
    <source>
        <dbReference type="SAM" id="Phobius"/>
    </source>
</evidence>
<comment type="caution">
    <text evidence="5">The sequence shown here is derived from an EMBL/GenBank/DDBJ whole genome shotgun (WGS) entry which is preliminary data.</text>
</comment>
<proteinExistence type="predicted"/>
<keyword evidence="6" id="KW-1185">Reference proteome</keyword>
<name>A0ABQ8UFV9_9EUKA</name>
<dbReference type="PANTHER" id="PTHR44329:SF298">
    <property type="entry name" value="MIXED LINEAGE KINASE DOMAIN-LIKE PROTEIN"/>
    <property type="match status" value="1"/>
</dbReference>
<dbReference type="EMBL" id="JAPMOS010000078">
    <property type="protein sequence ID" value="KAJ4456214.1"/>
    <property type="molecule type" value="Genomic_DNA"/>
</dbReference>
<feature type="transmembrane region" description="Helical" evidence="3">
    <location>
        <begin position="58"/>
        <end position="80"/>
    </location>
</feature>
<feature type="domain" description="Protein kinase" evidence="4">
    <location>
        <begin position="109"/>
        <end position="221"/>
    </location>
</feature>
<dbReference type="InterPro" id="IPR000719">
    <property type="entry name" value="Prot_kinase_dom"/>
</dbReference>
<keyword evidence="3" id="KW-0812">Transmembrane</keyword>